<dbReference type="SMART" id="SM00981">
    <property type="entry name" value="THUMP"/>
    <property type="match status" value="1"/>
</dbReference>
<feature type="domain" description="THUMP" evidence="3">
    <location>
        <begin position="180"/>
        <end position="286"/>
    </location>
</feature>
<dbReference type="GO" id="GO:0006400">
    <property type="term" value="P:tRNA modification"/>
    <property type="evidence" value="ECO:0007669"/>
    <property type="project" value="InterPro"/>
</dbReference>
<comment type="caution">
    <text evidence="4">The sequence shown here is derived from an EMBL/GenBank/DDBJ whole genome shotgun (WGS) entry which is preliminary data.</text>
</comment>
<dbReference type="InterPro" id="IPR004114">
    <property type="entry name" value="THUMP_dom"/>
</dbReference>
<reference evidence="4 5" key="1">
    <citation type="submission" date="2019-09" db="EMBL/GenBank/DDBJ databases">
        <title>The hologenome of the rock-dwelling lichen Lasallia pustulata.</title>
        <authorList>
            <person name="Greshake Tzovaras B."/>
            <person name="Segers F."/>
            <person name="Bicker A."/>
            <person name="Dal Grande F."/>
            <person name="Otte J."/>
            <person name="Hankeln T."/>
            <person name="Schmitt I."/>
            <person name="Ebersberger I."/>
        </authorList>
    </citation>
    <scope>NUCLEOTIDE SEQUENCE [LARGE SCALE GENOMIC DNA]</scope>
    <source>
        <strain evidence="4">A1-1</strain>
    </source>
</reference>
<dbReference type="CDD" id="cd11717">
    <property type="entry name" value="THUMP_THUMPD1_like"/>
    <property type="match status" value="1"/>
</dbReference>
<name>A0A5M8PJ99_9LECA</name>
<proteinExistence type="predicted"/>
<dbReference type="FunFam" id="3.30.2300.10:FF:000001">
    <property type="entry name" value="THUMP domain-containing protein 1"/>
    <property type="match status" value="1"/>
</dbReference>
<dbReference type="Gene3D" id="3.30.2300.10">
    <property type="entry name" value="THUMP superfamily"/>
    <property type="match status" value="1"/>
</dbReference>
<sequence length="308" mass="34663">MHRLRPPKSSLRRLFSLELPLQLFCIMDNSRKRKAETSSNNAEGATKRSKGGKKWRVPRKGCTQANTTAQSIEPGDSGIWATCDMHKEGKCMAELNDIFSEYTEKIYGDPLWETQELDGKVESDEVDIEAEISKEVAGMKRPKSAPLFQPVKVDVQCVMFFKTREPVQTVSLVHRICSDAFESSSTKRSRWVKRLTPMTMMGKATEKGLQEVCAKVLRPSFLVEGAGSRKFAIRTTIRNHNTLTRDGVIKQVADAVGPSHTVDLKNYDLLILVEIYKNICGMSVVGSDFDKLKRFNLAEIYDPTPKPT</sequence>
<evidence type="ECO:0000256" key="1">
    <source>
        <dbReference type="PROSITE-ProRule" id="PRU00529"/>
    </source>
</evidence>
<accession>A0A5M8PJ99</accession>
<dbReference type="OrthoDB" id="367221at2759"/>
<evidence type="ECO:0000313" key="5">
    <source>
        <dbReference type="Proteomes" id="UP000324767"/>
    </source>
</evidence>
<dbReference type="SUPFAM" id="SSF143437">
    <property type="entry name" value="THUMP domain-like"/>
    <property type="match status" value="1"/>
</dbReference>
<dbReference type="PANTHER" id="PTHR13452:SF10">
    <property type="entry name" value="THUMP DOMAIN-CONTAINING PROTEIN 1"/>
    <property type="match status" value="1"/>
</dbReference>
<evidence type="ECO:0000259" key="3">
    <source>
        <dbReference type="PROSITE" id="PS51165"/>
    </source>
</evidence>
<dbReference type="Proteomes" id="UP000324767">
    <property type="component" value="Unassembled WGS sequence"/>
</dbReference>
<evidence type="ECO:0000313" key="4">
    <source>
        <dbReference type="EMBL" id="KAA6408844.1"/>
    </source>
</evidence>
<dbReference type="AlphaFoldDB" id="A0A5M8PJ99"/>
<gene>
    <name evidence="4" type="ORF">FRX48_07188</name>
</gene>
<dbReference type="PANTHER" id="PTHR13452">
    <property type="entry name" value="THUMP DOMAIN CONTAINING PROTEIN 1-RELATED"/>
    <property type="match status" value="1"/>
</dbReference>
<dbReference type="GO" id="GO:0003723">
    <property type="term" value="F:RNA binding"/>
    <property type="evidence" value="ECO:0007669"/>
    <property type="project" value="UniProtKB-UniRule"/>
</dbReference>
<keyword evidence="1" id="KW-0694">RNA-binding</keyword>
<dbReference type="EMBL" id="VXIT01000012">
    <property type="protein sequence ID" value="KAA6408844.1"/>
    <property type="molecule type" value="Genomic_DNA"/>
</dbReference>
<evidence type="ECO:0000256" key="2">
    <source>
        <dbReference type="SAM" id="MobiDB-lite"/>
    </source>
</evidence>
<protein>
    <recommendedName>
        <fullName evidence="3">THUMP domain-containing protein</fullName>
    </recommendedName>
</protein>
<dbReference type="PROSITE" id="PS51165">
    <property type="entry name" value="THUMP"/>
    <property type="match status" value="1"/>
</dbReference>
<dbReference type="InterPro" id="IPR040183">
    <property type="entry name" value="THUMPD1-like"/>
</dbReference>
<dbReference type="Pfam" id="PF02926">
    <property type="entry name" value="THUMP"/>
    <property type="match status" value="1"/>
</dbReference>
<organism evidence="4 5">
    <name type="scientific">Lasallia pustulata</name>
    <dbReference type="NCBI Taxonomy" id="136370"/>
    <lineage>
        <taxon>Eukaryota</taxon>
        <taxon>Fungi</taxon>
        <taxon>Dikarya</taxon>
        <taxon>Ascomycota</taxon>
        <taxon>Pezizomycotina</taxon>
        <taxon>Lecanoromycetes</taxon>
        <taxon>OSLEUM clade</taxon>
        <taxon>Umbilicariomycetidae</taxon>
        <taxon>Umbilicariales</taxon>
        <taxon>Umbilicariaceae</taxon>
        <taxon>Lasallia</taxon>
    </lineage>
</organism>
<feature type="compositionally biased region" description="Basic residues" evidence="2">
    <location>
        <begin position="47"/>
        <end position="58"/>
    </location>
</feature>
<feature type="region of interest" description="Disordered" evidence="2">
    <location>
        <begin position="34"/>
        <end position="58"/>
    </location>
</feature>